<gene>
    <name evidence="12 15" type="primary">recF</name>
    <name evidence="15" type="ORF">E5982_06665</name>
</gene>
<keyword evidence="4 12" id="KW-0963">Cytoplasm</keyword>
<evidence type="ECO:0000256" key="3">
    <source>
        <dbReference type="ARBA" id="ARBA00020170"/>
    </source>
</evidence>
<dbReference type="PANTHER" id="PTHR32182">
    <property type="entry name" value="DNA REPLICATION AND REPAIR PROTEIN RECF"/>
    <property type="match status" value="1"/>
</dbReference>
<dbReference type="GO" id="GO:0009432">
    <property type="term" value="P:SOS response"/>
    <property type="evidence" value="ECO:0007669"/>
    <property type="project" value="UniProtKB-UniRule"/>
</dbReference>
<dbReference type="HAMAP" id="MF_00365">
    <property type="entry name" value="RecF"/>
    <property type="match status" value="1"/>
</dbReference>
<dbReference type="InterPro" id="IPR001238">
    <property type="entry name" value="DNA-binding_RecF"/>
</dbReference>
<dbReference type="OrthoDB" id="9803889at2"/>
<evidence type="ECO:0000313" key="16">
    <source>
        <dbReference type="Proteomes" id="UP000309454"/>
    </source>
</evidence>
<sequence length="362" mass="40388">MLTLNQLELRNFRSYSQFSLEEIGPLTIFIGNNAVGKTNLIEAIQLLTAASSFRHPPISQMVKWGESEARLNGLITGDGRRLDVQLQMTGHSKKFSLNGNRKKAVDFMGTLPSVVFTPDDLQLVKGPSSLRRRSLDALGCQLSRNHYLISKDYEKVVQHKNKLLKEGADSLLLESVNEMLTICGSQLIAYRAALAHRFFPVIEQRYREIADGEEAAVIYAPLGDYGEGEELVSKSRDELREALAKKLVAALPQEMARGKSLVGPHGDKINFQVKGMPAADFASQGQQRSLVLAEKLAEVAMVEEVLHVKPVLLLDDVMSELDGDRRRAILNYINQDVQTFITTTHLEYFESSLLESARLVHL</sequence>
<dbReference type="Proteomes" id="UP000309454">
    <property type="component" value="Unassembled WGS sequence"/>
</dbReference>
<dbReference type="Gene3D" id="3.40.50.300">
    <property type="entry name" value="P-loop containing nucleotide triphosphate hydrolases"/>
    <property type="match status" value="1"/>
</dbReference>
<keyword evidence="5 12" id="KW-0235">DNA replication</keyword>
<dbReference type="GO" id="GO:0005737">
    <property type="term" value="C:cytoplasm"/>
    <property type="evidence" value="ECO:0007669"/>
    <property type="project" value="UniProtKB-SubCell"/>
</dbReference>
<comment type="function">
    <text evidence="11 12 13">The RecF protein is involved in DNA metabolism; it is required for DNA replication and normal SOS inducibility. RecF binds preferentially to single-stranded, linear DNA. It also seems to bind ATP.</text>
</comment>
<name>A0A4T9T9A8_9ACTN</name>
<proteinExistence type="inferred from homology"/>
<evidence type="ECO:0000256" key="5">
    <source>
        <dbReference type="ARBA" id="ARBA00022705"/>
    </source>
</evidence>
<evidence type="ECO:0000259" key="14">
    <source>
        <dbReference type="Pfam" id="PF02463"/>
    </source>
</evidence>
<evidence type="ECO:0000256" key="9">
    <source>
        <dbReference type="ARBA" id="ARBA00023125"/>
    </source>
</evidence>
<comment type="caution">
    <text evidence="15">The sequence shown here is derived from an EMBL/GenBank/DDBJ whole genome shotgun (WGS) entry which is preliminary data.</text>
</comment>
<keyword evidence="6 12" id="KW-0547">Nucleotide-binding</keyword>
<protein>
    <recommendedName>
        <fullName evidence="3 12">DNA replication and repair protein RecF</fullName>
    </recommendedName>
</protein>
<comment type="subcellular location">
    <subcellularLocation>
        <location evidence="1 12 13">Cytoplasm</location>
    </subcellularLocation>
</comment>
<dbReference type="EMBL" id="SSTM01000004">
    <property type="protein sequence ID" value="TJW10237.1"/>
    <property type="molecule type" value="Genomic_DNA"/>
</dbReference>
<dbReference type="GO" id="GO:0006260">
    <property type="term" value="P:DNA replication"/>
    <property type="evidence" value="ECO:0007669"/>
    <property type="project" value="UniProtKB-UniRule"/>
</dbReference>
<dbReference type="GO" id="GO:0000731">
    <property type="term" value="P:DNA synthesis involved in DNA repair"/>
    <property type="evidence" value="ECO:0007669"/>
    <property type="project" value="TreeGrafter"/>
</dbReference>
<evidence type="ECO:0000256" key="8">
    <source>
        <dbReference type="ARBA" id="ARBA00022840"/>
    </source>
</evidence>
<dbReference type="Pfam" id="PF02463">
    <property type="entry name" value="SMC_N"/>
    <property type="match status" value="1"/>
</dbReference>
<reference evidence="15 16" key="1">
    <citation type="submission" date="2019-04" db="EMBL/GenBank/DDBJ databases">
        <title>Microbes associate with the intestines of laboratory mice.</title>
        <authorList>
            <person name="Navarre W."/>
            <person name="Wong E."/>
            <person name="Huang K.C."/>
            <person name="Tropini C."/>
            <person name="Ng K."/>
            <person name="Yu B."/>
        </authorList>
    </citation>
    <scope>NUCLEOTIDE SEQUENCE [LARGE SCALE GENOMIC DNA]</scope>
    <source>
        <strain evidence="15 16">NM48_B13</strain>
    </source>
</reference>
<evidence type="ECO:0000256" key="7">
    <source>
        <dbReference type="ARBA" id="ARBA00022763"/>
    </source>
</evidence>
<keyword evidence="12 13" id="KW-0742">SOS response</keyword>
<dbReference type="GO" id="GO:0003697">
    <property type="term" value="F:single-stranded DNA binding"/>
    <property type="evidence" value="ECO:0007669"/>
    <property type="project" value="UniProtKB-UniRule"/>
</dbReference>
<dbReference type="RefSeq" id="WP_136845881.1">
    <property type="nucleotide sequence ID" value="NZ_SSTM01000004.1"/>
</dbReference>
<evidence type="ECO:0000313" key="15">
    <source>
        <dbReference type="EMBL" id="TJW10237.1"/>
    </source>
</evidence>
<evidence type="ECO:0000256" key="10">
    <source>
        <dbReference type="ARBA" id="ARBA00023204"/>
    </source>
</evidence>
<dbReference type="InterPro" id="IPR027417">
    <property type="entry name" value="P-loop_NTPase"/>
</dbReference>
<evidence type="ECO:0000256" key="13">
    <source>
        <dbReference type="RuleBase" id="RU000578"/>
    </source>
</evidence>
<dbReference type="NCBIfam" id="TIGR00611">
    <property type="entry name" value="recf"/>
    <property type="match status" value="1"/>
</dbReference>
<dbReference type="PROSITE" id="PS00618">
    <property type="entry name" value="RECF_2"/>
    <property type="match status" value="1"/>
</dbReference>
<evidence type="ECO:0000256" key="12">
    <source>
        <dbReference type="HAMAP-Rule" id="MF_00365"/>
    </source>
</evidence>
<dbReference type="AlphaFoldDB" id="A0A4T9T9A8"/>
<keyword evidence="16" id="KW-1185">Reference proteome</keyword>
<organism evidence="15 16">
    <name type="scientific">Parvibacter caecicola</name>
    <dbReference type="NCBI Taxonomy" id="747645"/>
    <lineage>
        <taxon>Bacteria</taxon>
        <taxon>Bacillati</taxon>
        <taxon>Actinomycetota</taxon>
        <taxon>Coriobacteriia</taxon>
        <taxon>Coriobacteriales</taxon>
        <taxon>Coriobacteriaceae</taxon>
        <taxon>Parvibacter</taxon>
    </lineage>
</organism>
<feature type="domain" description="RecF/RecN/SMC N-terminal" evidence="14">
    <location>
        <begin position="4"/>
        <end position="350"/>
    </location>
</feature>
<evidence type="ECO:0000256" key="1">
    <source>
        <dbReference type="ARBA" id="ARBA00004496"/>
    </source>
</evidence>
<keyword evidence="10 12" id="KW-0234">DNA repair</keyword>
<dbReference type="Gene3D" id="1.20.1050.90">
    <property type="entry name" value="RecF/RecN/SMC, N-terminal domain"/>
    <property type="match status" value="1"/>
</dbReference>
<dbReference type="SUPFAM" id="SSF52540">
    <property type="entry name" value="P-loop containing nucleoside triphosphate hydrolases"/>
    <property type="match status" value="1"/>
</dbReference>
<dbReference type="GO" id="GO:0006302">
    <property type="term" value="P:double-strand break repair"/>
    <property type="evidence" value="ECO:0007669"/>
    <property type="project" value="TreeGrafter"/>
</dbReference>
<feature type="binding site" evidence="12">
    <location>
        <begin position="31"/>
        <end position="38"/>
    </location>
    <ligand>
        <name>ATP</name>
        <dbReference type="ChEBI" id="CHEBI:30616"/>
    </ligand>
</feature>
<evidence type="ECO:0000256" key="2">
    <source>
        <dbReference type="ARBA" id="ARBA00008016"/>
    </source>
</evidence>
<keyword evidence="8 12" id="KW-0067">ATP-binding</keyword>
<keyword evidence="9 12" id="KW-0238">DNA-binding</keyword>
<dbReference type="GO" id="GO:0005524">
    <property type="term" value="F:ATP binding"/>
    <property type="evidence" value="ECO:0007669"/>
    <property type="project" value="UniProtKB-UniRule"/>
</dbReference>
<dbReference type="InterPro" id="IPR003395">
    <property type="entry name" value="RecF/RecN/SMC_N"/>
</dbReference>
<accession>A0A4T9T9A8</accession>
<keyword evidence="7 12" id="KW-0227">DNA damage</keyword>
<dbReference type="InterPro" id="IPR042174">
    <property type="entry name" value="RecF_2"/>
</dbReference>
<dbReference type="InterPro" id="IPR018078">
    <property type="entry name" value="DNA-binding_RecF_CS"/>
</dbReference>
<evidence type="ECO:0000256" key="6">
    <source>
        <dbReference type="ARBA" id="ARBA00022741"/>
    </source>
</evidence>
<evidence type="ECO:0000256" key="11">
    <source>
        <dbReference type="ARBA" id="ARBA00025401"/>
    </source>
</evidence>
<comment type="similarity">
    <text evidence="2 12 13">Belongs to the RecF family.</text>
</comment>
<dbReference type="PANTHER" id="PTHR32182:SF0">
    <property type="entry name" value="DNA REPLICATION AND REPAIR PROTEIN RECF"/>
    <property type="match status" value="1"/>
</dbReference>
<evidence type="ECO:0000256" key="4">
    <source>
        <dbReference type="ARBA" id="ARBA00022490"/>
    </source>
</evidence>